<keyword evidence="4" id="KW-0997">Cell inner membrane</keyword>
<gene>
    <name evidence="10" type="ORF">FA743_17010</name>
</gene>
<keyword evidence="5 9" id="KW-0812">Transmembrane</keyword>
<evidence type="ECO:0000313" key="10">
    <source>
        <dbReference type="EMBL" id="TJZ89955.1"/>
    </source>
</evidence>
<comment type="subcellular location">
    <subcellularLocation>
        <location evidence="1">Cell inner membrane</location>
        <topology evidence="1">Multi-pass membrane protein</topology>
    </subcellularLocation>
</comment>
<comment type="similarity">
    <text evidence="8">Belongs to the TsuA/YedE (TC 9.B.102) family.</text>
</comment>
<evidence type="ECO:0000256" key="4">
    <source>
        <dbReference type="ARBA" id="ARBA00022519"/>
    </source>
</evidence>
<protein>
    <submittedName>
        <fullName evidence="10">YeeE/YedE family protein</fullName>
    </submittedName>
</protein>
<feature type="transmembrane region" description="Helical" evidence="9">
    <location>
        <begin position="259"/>
        <end position="277"/>
    </location>
</feature>
<dbReference type="InterPro" id="IPR007272">
    <property type="entry name" value="Sulf_transp_TsuA/YedE"/>
</dbReference>
<evidence type="ECO:0000256" key="9">
    <source>
        <dbReference type="SAM" id="Phobius"/>
    </source>
</evidence>
<keyword evidence="7 9" id="KW-0472">Membrane</keyword>
<dbReference type="PANTHER" id="PTHR30574">
    <property type="entry name" value="INNER MEMBRANE PROTEIN YEDE"/>
    <property type="match status" value="1"/>
</dbReference>
<feature type="transmembrane region" description="Helical" evidence="9">
    <location>
        <begin position="200"/>
        <end position="219"/>
    </location>
</feature>
<evidence type="ECO:0000256" key="2">
    <source>
        <dbReference type="ARBA" id="ARBA00022448"/>
    </source>
</evidence>
<organism evidence="10 11">
    <name type="scientific">Paracoccus gahaiensis</name>
    <dbReference type="NCBI Taxonomy" id="1706839"/>
    <lineage>
        <taxon>Bacteria</taxon>
        <taxon>Pseudomonadati</taxon>
        <taxon>Pseudomonadota</taxon>
        <taxon>Alphaproteobacteria</taxon>
        <taxon>Rhodobacterales</taxon>
        <taxon>Paracoccaceae</taxon>
        <taxon>Paracoccus</taxon>
    </lineage>
</organism>
<feature type="transmembrane region" description="Helical" evidence="9">
    <location>
        <begin position="324"/>
        <end position="343"/>
    </location>
</feature>
<evidence type="ECO:0000256" key="7">
    <source>
        <dbReference type="ARBA" id="ARBA00023136"/>
    </source>
</evidence>
<evidence type="ECO:0000256" key="6">
    <source>
        <dbReference type="ARBA" id="ARBA00022989"/>
    </source>
</evidence>
<dbReference type="GO" id="GO:0005886">
    <property type="term" value="C:plasma membrane"/>
    <property type="evidence" value="ECO:0007669"/>
    <property type="project" value="UniProtKB-SubCell"/>
</dbReference>
<dbReference type="Pfam" id="PF04143">
    <property type="entry name" value="Sulf_transp"/>
    <property type="match status" value="1"/>
</dbReference>
<evidence type="ECO:0000256" key="3">
    <source>
        <dbReference type="ARBA" id="ARBA00022475"/>
    </source>
</evidence>
<dbReference type="OrthoDB" id="7984363at2"/>
<evidence type="ECO:0000256" key="5">
    <source>
        <dbReference type="ARBA" id="ARBA00022692"/>
    </source>
</evidence>
<evidence type="ECO:0000256" key="8">
    <source>
        <dbReference type="ARBA" id="ARBA00035655"/>
    </source>
</evidence>
<feature type="transmembrane region" description="Helical" evidence="9">
    <location>
        <begin position="20"/>
        <end position="41"/>
    </location>
</feature>
<feature type="transmembrane region" description="Helical" evidence="9">
    <location>
        <begin position="167"/>
        <end position="188"/>
    </location>
</feature>
<keyword evidence="6 9" id="KW-1133">Transmembrane helix</keyword>
<keyword evidence="11" id="KW-1185">Reference proteome</keyword>
<proteinExistence type="inferred from homology"/>
<keyword evidence="2" id="KW-0813">Transport</keyword>
<feature type="transmembrane region" description="Helical" evidence="9">
    <location>
        <begin position="53"/>
        <end position="70"/>
    </location>
</feature>
<dbReference type="Proteomes" id="UP000309747">
    <property type="component" value="Unassembled WGS sequence"/>
</dbReference>
<reference evidence="10 11" key="1">
    <citation type="submission" date="2019-04" db="EMBL/GenBank/DDBJ databases">
        <authorList>
            <person name="Li J."/>
        </authorList>
    </citation>
    <scope>NUCLEOTIDE SEQUENCE [LARGE SCALE GENOMIC DNA]</scope>
    <source>
        <strain evidence="10 11">KCTC 42687</strain>
    </source>
</reference>
<evidence type="ECO:0000313" key="11">
    <source>
        <dbReference type="Proteomes" id="UP000309747"/>
    </source>
</evidence>
<comment type="caution">
    <text evidence="10">The sequence shown here is derived from an EMBL/GenBank/DDBJ whole genome shotgun (WGS) entry which is preliminary data.</text>
</comment>
<feature type="transmembrane region" description="Helical" evidence="9">
    <location>
        <begin position="90"/>
        <end position="114"/>
    </location>
</feature>
<keyword evidence="3" id="KW-1003">Cell membrane</keyword>
<dbReference type="EMBL" id="SUNI01000023">
    <property type="protein sequence ID" value="TJZ89955.1"/>
    <property type="molecule type" value="Genomic_DNA"/>
</dbReference>
<feature type="transmembrane region" description="Helical" evidence="9">
    <location>
        <begin position="126"/>
        <end position="147"/>
    </location>
</feature>
<dbReference type="PANTHER" id="PTHR30574:SF1">
    <property type="entry name" value="SULPHUR TRANSPORT DOMAIN-CONTAINING PROTEIN"/>
    <property type="match status" value="1"/>
</dbReference>
<dbReference type="AlphaFoldDB" id="A0A4U0R541"/>
<evidence type="ECO:0000256" key="1">
    <source>
        <dbReference type="ARBA" id="ARBA00004429"/>
    </source>
</evidence>
<name>A0A4U0R541_9RHOB</name>
<feature type="transmembrane region" description="Helical" evidence="9">
    <location>
        <begin position="298"/>
        <end position="318"/>
    </location>
</feature>
<sequence length="352" mass="35931">MGVALATDVAAGLQAGTVGLGVGILLGLCARLGDFCTLGALETALIGHDYRRLHIWSLALGVAIISTHLADASNMIDIGRTLYHTLAWNPVASVAGGLLFGYGMAMAGNCGFGALVRAGDGDIRSILIVVVLGIATYATLAGPLAPLRAFIFPQTEQAGRSGISEGLSSITSLDPTWLAAALGLLLIVTGMRHPQVRTSALTVTCAAGVGMSVMLSFLGTTQIAEYSMDAVLVEGPSYTAPVGRSILYLMTATGTAPSFSVGLVFGTLAGAVAGSLWRRSFRWEACDDPRELGRQLGGAILMGVGGVIAMGCTIGQGLTATALLAWSGPVTLLSIGAGAWVGLQRLLMPGDL</sequence>
<accession>A0A4U0R541</accession>